<dbReference type="Proteomes" id="UP001204376">
    <property type="component" value="Unassembled WGS sequence"/>
</dbReference>
<evidence type="ECO:0000313" key="2">
    <source>
        <dbReference type="Proteomes" id="UP001204376"/>
    </source>
</evidence>
<protein>
    <submittedName>
        <fullName evidence="1">Uncharacterized protein</fullName>
    </submittedName>
</protein>
<keyword evidence="2" id="KW-1185">Reference proteome</keyword>
<sequence length="84" mass="9548">MENFPELKGAEVVLMRADTRTGHVLDEQFELAIKDNQTVFTLFNDVEVALSFAQSIVLQHKTIECVIYGKNKEVFHYITPSGTM</sequence>
<organism evidence="1 2">
    <name type="scientific">Mucilaginibacter aquariorum</name>
    <dbReference type="NCBI Taxonomy" id="2967225"/>
    <lineage>
        <taxon>Bacteria</taxon>
        <taxon>Pseudomonadati</taxon>
        <taxon>Bacteroidota</taxon>
        <taxon>Sphingobacteriia</taxon>
        <taxon>Sphingobacteriales</taxon>
        <taxon>Sphingobacteriaceae</taxon>
        <taxon>Mucilaginibacter</taxon>
    </lineage>
</organism>
<dbReference type="EMBL" id="JANHOH010000001">
    <property type="protein sequence ID" value="MCQ6957148.1"/>
    <property type="molecule type" value="Genomic_DNA"/>
</dbReference>
<reference evidence="1 2" key="1">
    <citation type="submission" date="2022-07" db="EMBL/GenBank/DDBJ databases">
        <title>Mucilaginibacter sp. JC4.</title>
        <authorList>
            <person name="Le V."/>
            <person name="Ko S.-R."/>
            <person name="Ahn C.-Y."/>
            <person name="Oh H.-M."/>
        </authorList>
    </citation>
    <scope>NUCLEOTIDE SEQUENCE [LARGE SCALE GENOMIC DNA]</scope>
    <source>
        <strain evidence="1 2">JC4</strain>
    </source>
</reference>
<accession>A0ABT1SY54</accession>
<proteinExistence type="predicted"/>
<evidence type="ECO:0000313" key="1">
    <source>
        <dbReference type="EMBL" id="MCQ6957148.1"/>
    </source>
</evidence>
<dbReference type="RefSeq" id="WP_256537357.1">
    <property type="nucleotide sequence ID" value="NZ_JANHOH010000001.1"/>
</dbReference>
<gene>
    <name evidence="1" type="ORF">NPE20_04230</name>
</gene>
<comment type="caution">
    <text evidence="1">The sequence shown here is derived from an EMBL/GenBank/DDBJ whole genome shotgun (WGS) entry which is preliminary data.</text>
</comment>
<name>A0ABT1SY54_9SPHI</name>